<sequence>MKIWDSSVTLMDKFYPRASSHGINSMCGNSKNHVMTASTSGDKIVCSSCKCKTVLLERGEGQTQASISLNSTSVYVAGRGPNNTVNTWDLKSKRVQSLSGEIILQSVTTNLFGTPFGQGSKLVKTSVANAPLDFMSDGALSIGIQVKSTAAHKPTTNVSTTSHNNKCGEKNCTVIEKARSSSNKKLILSKKRDSVKKKKSRTSPPLIILEKNMIWDMLDHFRETCHGDPVILQVERVKQFHIRMNKMCSLLESYSVNEGLVAEIERLRIKDYKPFF</sequence>
<proteinExistence type="predicted"/>
<evidence type="ECO:0000313" key="1">
    <source>
        <dbReference type="EMBL" id="KAG8505371.1"/>
    </source>
</evidence>
<dbReference type="AlphaFoldDB" id="A0A8J6DEE6"/>
<dbReference type="GO" id="GO:0005813">
    <property type="term" value="C:centrosome"/>
    <property type="evidence" value="ECO:0007669"/>
    <property type="project" value="TreeGrafter"/>
</dbReference>
<dbReference type="EMBL" id="JAGFMF010012266">
    <property type="protein sequence ID" value="KAG8505371.1"/>
    <property type="molecule type" value="Genomic_DNA"/>
</dbReference>
<accession>A0A8J6DEE6</accession>
<dbReference type="GO" id="GO:0000922">
    <property type="term" value="C:spindle pole"/>
    <property type="evidence" value="ECO:0007669"/>
    <property type="project" value="TreeGrafter"/>
</dbReference>
<dbReference type="GO" id="GO:0005737">
    <property type="term" value="C:cytoplasm"/>
    <property type="evidence" value="ECO:0007669"/>
    <property type="project" value="TreeGrafter"/>
</dbReference>
<dbReference type="GO" id="GO:0007020">
    <property type="term" value="P:microtubule nucleation"/>
    <property type="evidence" value="ECO:0007669"/>
    <property type="project" value="TreeGrafter"/>
</dbReference>
<evidence type="ECO:0000313" key="2">
    <source>
        <dbReference type="Proteomes" id="UP000700334"/>
    </source>
</evidence>
<dbReference type="GO" id="GO:0000278">
    <property type="term" value="P:mitotic cell cycle"/>
    <property type="evidence" value="ECO:0007669"/>
    <property type="project" value="TreeGrafter"/>
</dbReference>
<dbReference type="Proteomes" id="UP000700334">
    <property type="component" value="Unassembled WGS sequence"/>
</dbReference>
<protein>
    <submittedName>
        <fullName evidence="1">Protein NEDD1</fullName>
    </submittedName>
</protein>
<organism evidence="1 2">
    <name type="scientific">Galemys pyrenaicus</name>
    <name type="common">Iberian desman</name>
    <name type="synonym">Pyrenean desman</name>
    <dbReference type="NCBI Taxonomy" id="202257"/>
    <lineage>
        <taxon>Eukaryota</taxon>
        <taxon>Metazoa</taxon>
        <taxon>Chordata</taxon>
        <taxon>Craniata</taxon>
        <taxon>Vertebrata</taxon>
        <taxon>Euteleostomi</taxon>
        <taxon>Mammalia</taxon>
        <taxon>Eutheria</taxon>
        <taxon>Laurasiatheria</taxon>
        <taxon>Eulipotyphla</taxon>
        <taxon>Talpidae</taxon>
        <taxon>Galemys</taxon>
    </lineage>
</organism>
<reference evidence="1" key="1">
    <citation type="journal article" date="2021" name="Evol. Appl.">
        <title>The genome of the Pyrenean desman and the effects of bottlenecks and inbreeding on the genomic landscape of an endangered species.</title>
        <authorList>
            <person name="Escoda L."/>
            <person name="Castresana J."/>
        </authorList>
    </citation>
    <scope>NUCLEOTIDE SEQUENCE</scope>
    <source>
        <strain evidence="1">IBE-C5619</strain>
    </source>
</reference>
<dbReference type="PANTHER" id="PTHR44414:SF1">
    <property type="entry name" value="PROTEIN NEDD1"/>
    <property type="match status" value="1"/>
</dbReference>
<keyword evidence="2" id="KW-1185">Reference proteome</keyword>
<dbReference type="GO" id="GO:0043015">
    <property type="term" value="F:gamma-tubulin binding"/>
    <property type="evidence" value="ECO:0007669"/>
    <property type="project" value="TreeGrafter"/>
</dbReference>
<comment type="caution">
    <text evidence="1">The sequence shown here is derived from an EMBL/GenBank/DDBJ whole genome shotgun (WGS) entry which is preliminary data.</text>
</comment>
<dbReference type="OrthoDB" id="1602884at2759"/>
<dbReference type="GO" id="GO:0036064">
    <property type="term" value="C:ciliary basal body"/>
    <property type="evidence" value="ECO:0007669"/>
    <property type="project" value="TreeGrafter"/>
</dbReference>
<gene>
    <name evidence="1" type="ORF">J0S82_001175</name>
</gene>
<name>A0A8J6DEE6_GALPY</name>
<dbReference type="GO" id="GO:0005814">
    <property type="term" value="C:centriole"/>
    <property type="evidence" value="ECO:0007669"/>
    <property type="project" value="TreeGrafter"/>
</dbReference>
<dbReference type="PANTHER" id="PTHR44414">
    <property type="entry name" value="PROTEIN NEDD1"/>
    <property type="match status" value="1"/>
</dbReference>
<dbReference type="InterPro" id="IPR052818">
    <property type="entry name" value="NEDD1_Spindle_Assembly"/>
</dbReference>